<gene>
    <name evidence="3" type="ORF">E5161_20565</name>
</gene>
<keyword evidence="1" id="KW-0732">Signal</keyword>
<dbReference type="InterPro" id="IPR036582">
    <property type="entry name" value="Mao_N_sf"/>
</dbReference>
<dbReference type="InterPro" id="IPR012854">
    <property type="entry name" value="Cu_amine_oxidase-like_N"/>
</dbReference>
<evidence type="ECO:0000313" key="4">
    <source>
        <dbReference type="Proteomes" id="UP000309673"/>
    </source>
</evidence>
<dbReference type="AlphaFoldDB" id="A0A4U0EZJ9"/>
<dbReference type="Pfam" id="PF07833">
    <property type="entry name" value="Cu_amine_oxidN1"/>
    <property type="match status" value="1"/>
</dbReference>
<dbReference type="EMBL" id="SUPK01000018">
    <property type="protein sequence ID" value="TJY37551.1"/>
    <property type="molecule type" value="Genomic_DNA"/>
</dbReference>
<sequence length="366" mass="40456">MSKMSKAIMFASITLISSMLAIPAGTIQAKSEPSVTFQLGKKTVIDYRGAHQLTTAPYLTNGNSMAPIRSLAEGLKIPITWDPKTAKITLSISNTNLSIKLNDDRLWKEDGSYIRMPAQVISLDGNAFVPLRVIANALHSNIVWQPALGKIIVSKSDDVPIVKYRSSFDEGTDNWIGEFADLPSQGDNTIYELEHKRELLPLPGNTKNYGYKFQGMNRSDDLFMFMYKKVSGLQPNATYNVSMLFDLYTNEAGGSFGIGGSPSEAVHVKAGVVNMEPKPIIVDDYFRMSIDTGSQSQSGKQMQRIGNIAKPDAGQEGYQRKPFKYDTKVTTNKNGEAYLVIGTDSGYEGLTTLYYDNIQADFSFER</sequence>
<dbReference type="Gene3D" id="3.30.457.10">
    <property type="entry name" value="Copper amine oxidase-like, N-terminal domain"/>
    <property type="match status" value="1"/>
</dbReference>
<evidence type="ECO:0000259" key="2">
    <source>
        <dbReference type="Pfam" id="PF07833"/>
    </source>
</evidence>
<organism evidence="3 4">
    <name type="scientific">Cohnella pontilimi</name>
    <dbReference type="NCBI Taxonomy" id="2564100"/>
    <lineage>
        <taxon>Bacteria</taxon>
        <taxon>Bacillati</taxon>
        <taxon>Bacillota</taxon>
        <taxon>Bacilli</taxon>
        <taxon>Bacillales</taxon>
        <taxon>Paenibacillaceae</taxon>
        <taxon>Cohnella</taxon>
    </lineage>
</organism>
<proteinExistence type="predicted"/>
<keyword evidence="4" id="KW-1185">Reference proteome</keyword>
<evidence type="ECO:0000313" key="3">
    <source>
        <dbReference type="EMBL" id="TJY37551.1"/>
    </source>
</evidence>
<feature type="chain" id="PRO_5039641406" evidence="1">
    <location>
        <begin position="22"/>
        <end position="366"/>
    </location>
</feature>
<dbReference type="OrthoDB" id="2781053at2"/>
<feature type="signal peptide" evidence="1">
    <location>
        <begin position="1"/>
        <end position="21"/>
    </location>
</feature>
<dbReference type="RefSeq" id="WP_136779755.1">
    <property type="nucleotide sequence ID" value="NZ_SUPK01000018.1"/>
</dbReference>
<reference evidence="3 4" key="1">
    <citation type="submission" date="2019-04" db="EMBL/GenBank/DDBJ databases">
        <title>Cohnella sp. nov., isolated from soil.</title>
        <authorList>
            <person name="Kim W."/>
        </authorList>
    </citation>
    <scope>NUCLEOTIDE SEQUENCE [LARGE SCALE GENOMIC DNA]</scope>
    <source>
        <strain evidence="3 4">CAU 1483</strain>
    </source>
</reference>
<name>A0A4U0EZJ9_9BACL</name>
<accession>A0A4U0EZJ9</accession>
<feature type="domain" description="Copper amine oxidase-like N-terminal" evidence="2">
    <location>
        <begin position="52"/>
        <end position="152"/>
    </location>
</feature>
<comment type="caution">
    <text evidence="3">The sequence shown here is derived from an EMBL/GenBank/DDBJ whole genome shotgun (WGS) entry which is preliminary data.</text>
</comment>
<protein>
    <submittedName>
        <fullName evidence="3">Copper amine oxidase N-terminal domain-containing protein</fullName>
    </submittedName>
</protein>
<dbReference type="Proteomes" id="UP000309673">
    <property type="component" value="Unassembled WGS sequence"/>
</dbReference>
<dbReference type="SUPFAM" id="SSF55383">
    <property type="entry name" value="Copper amine oxidase, domain N"/>
    <property type="match status" value="1"/>
</dbReference>
<evidence type="ECO:0000256" key="1">
    <source>
        <dbReference type="SAM" id="SignalP"/>
    </source>
</evidence>